<accession>A0A9D1RMN2</accession>
<dbReference type="InterPro" id="IPR043137">
    <property type="entry name" value="GGT_ssub_C"/>
</dbReference>
<dbReference type="PANTHER" id="PTHR43199:SF1">
    <property type="entry name" value="GLUTATHIONE HYDROLASE PROENZYME"/>
    <property type="match status" value="1"/>
</dbReference>
<dbReference type="EMBL" id="DXGC01000017">
    <property type="protein sequence ID" value="HIW90399.1"/>
    <property type="molecule type" value="Genomic_DNA"/>
</dbReference>
<dbReference type="Gene3D" id="1.10.246.130">
    <property type="match status" value="1"/>
</dbReference>
<keyword evidence="4" id="KW-0865">Zymogen</keyword>
<dbReference type="SUPFAM" id="SSF56235">
    <property type="entry name" value="N-terminal nucleophile aminohydrolases (Ntn hydrolases)"/>
    <property type="match status" value="1"/>
</dbReference>
<evidence type="ECO:0000256" key="5">
    <source>
        <dbReference type="SAM" id="SignalP"/>
    </source>
</evidence>
<feature type="signal peptide" evidence="5">
    <location>
        <begin position="1"/>
        <end position="26"/>
    </location>
</feature>
<comment type="caution">
    <text evidence="6">The sequence shown here is derived from an EMBL/GenBank/DDBJ whole genome shotgun (WGS) entry which is preliminary data.</text>
</comment>
<dbReference type="Gene3D" id="3.60.20.40">
    <property type="match status" value="1"/>
</dbReference>
<reference evidence="6" key="1">
    <citation type="journal article" date="2021" name="PeerJ">
        <title>Extensive microbial diversity within the chicken gut microbiome revealed by metagenomics and culture.</title>
        <authorList>
            <person name="Gilroy R."/>
            <person name="Ravi A."/>
            <person name="Getino M."/>
            <person name="Pursley I."/>
            <person name="Horton D.L."/>
            <person name="Alikhan N.F."/>
            <person name="Baker D."/>
            <person name="Gharbi K."/>
            <person name="Hall N."/>
            <person name="Watson M."/>
            <person name="Adriaenssens E.M."/>
            <person name="Foster-Nyarko E."/>
            <person name="Jarju S."/>
            <person name="Secka A."/>
            <person name="Antonio M."/>
            <person name="Oren A."/>
            <person name="Chaudhuri R.R."/>
            <person name="La Ragione R."/>
            <person name="Hildebrand F."/>
            <person name="Pallen M.J."/>
        </authorList>
    </citation>
    <scope>NUCLEOTIDE SEQUENCE</scope>
    <source>
        <strain evidence="6">CHK32-1732</strain>
    </source>
</reference>
<dbReference type="PANTHER" id="PTHR43199">
    <property type="entry name" value="GLUTATHIONE HYDROLASE"/>
    <property type="match status" value="1"/>
</dbReference>
<dbReference type="GO" id="GO:0103068">
    <property type="term" value="F:leukotriene C4 gamma-glutamyl transferase activity"/>
    <property type="evidence" value="ECO:0007669"/>
    <property type="project" value="UniProtKB-EC"/>
</dbReference>
<dbReference type="AlphaFoldDB" id="A0A9D1RMN2"/>
<dbReference type="PRINTS" id="PR01210">
    <property type="entry name" value="GGTRANSPTASE"/>
</dbReference>
<dbReference type="PROSITE" id="PS51257">
    <property type="entry name" value="PROKAR_LIPOPROTEIN"/>
    <property type="match status" value="1"/>
</dbReference>
<evidence type="ECO:0000256" key="2">
    <source>
        <dbReference type="ARBA" id="ARBA00022679"/>
    </source>
</evidence>
<evidence type="ECO:0000256" key="3">
    <source>
        <dbReference type="ARBA" id="ARBA00022801"/>
    </source>
</evidence>
<dbReference type="InterPro" id="IPR051792">
    <property type="entry name" value="GGT_bact"/>
</dbReference>
<keyword evidence="6" id="KW-0012">Acyltransferase</keyword>
<evidence type="ECO:0000313" key="6">
    <source>
        <dbReference type="EMBL" id="HIW90399.1"/>
    </source>
</evidence>
<sequence length="524" mass="55388">MKRFPIRTAVLALVGTLATGSLVACADANSGPWSPGAGKLFARSEQACTDSDEASRTLSAEGTIEDAVVVTPDPYASDVACRTLMYGGTAADAAAAAQFTLGLTEPQSSGPGGGAVAVYYDAATEDLRTWNASVPAPRKLDSRNRTGVPKTATLMHTMQEKYGSLEFEEVLTPVADLGDEGFQVSPRFAGALDRRMDVITDLPWPEVSPTELPEPGDTVTNPEYAEYLRTLEIPDRIRSEAALCVDYRDREVCGSSSPGTGMMVVGEALGILDNIDPDDMGGDPSHVVTEAQRLALANGNTWMQDPKVDPELAKAYVDTLVTDPGHLKRQAERVDPDATLGHIEPNQINRTDGTYLRNREEGTSQITVRDGEGSIASITTTLSQHFGSGEMQDGYFLNNSLRNFSISSTETNQRAAGVRPKTSMTPLVVFDDGEPTLALGSAGGSQIPSYLIKTIVGMLDQGLSARDAVDAENYGAIGRDETFTEVDGGGSTSSLSVISVAGGTVYGEADERSDGSARSAVLTP</sequence>
<dbReference type="Pfam" id="PF01019">
    <property type="entry name" value="G_glu_transpept"/>
    <property type="match status" value="2"/>
</dbReference>
<reference evidence="6" key="2">
    <citation type="submission" date="2021-04" db="EMBL/GenBank/DDBJ databases">
        <authorList>
            <person name="Gilroy R."/>
        </authorList>
    </citation>
    <scope>NUCLEOTIDE SEQUENCE</scope>
    <source>
        <strain evidence="6">CHK32-1732</strain>
    </source>
</reference>
<dbReference type="EC" id="2.3.2.2" evidence="6"/>
<dbReference type="GO" id="GO:0016787">
    <property type="term" value="F:hydrolase activity"/>
    <property type="evidence" value="ECO:0007669"/>
    <property type="project" value="UniProtKB-KW"/>
</dbReference>
<gene>
    <name evidence="6" type="ORF">H9870_01860</name>
</gene>
<evidence type="ECO:0000256" key="4">
    <source>
        <dbReference type="ARBA" id="ARBA00023145"/>
    </source>
</evidence>
<comment type="similarity">
    <text evidence="1">Belongs to the gamma-glutamyltransferase family.</text>
</comment>
<keyword evidence="3" id="KW-0378">Hydrolase</keyword>
<keyword evidence="2 6" id="KW-0808">Transferase</keyword>
<feature type="chain" id="PRO_5039401717" evidence="5">
    <location>
        <begin position="27"/>
        <end position="524"/>
    </location>
</feature>
<evidence type="ECO:0000313" key="7">
    <source>
        <dbReference type="Proteomes" id="UP000824190"/>
    </source>
</evidence>
<evidence type="ECO:0000256" key="1">
    <source>
        <dbReference type="ARBA" id="ARBA00009381"/>
    </source>
</evidence>
<organism evidence="6 7">
    <name type="scientific">Candidatus Corynebacterium avicola</name>
    <dbReference type="NCBI Taxonomy" id="2838527"/>
    <lineage>
        <taxon>Bacteria</taxon>
        <taxon>Bacillati</taxon>
        <taxon>Actinomycetota</taxon>
        <taxon>Actinomycetes</taxon>
        <taxon>Mycobacteriales</taxon>
        <taxon>Corynebacteriaceae</taxon>
        <taxon>Corynebacterium</taxon>
    </lineage>
</organism>
<dbReference type="InterPro" id="IPR043138">
    <property type="entry name" value="GGT_lsub"/>
</dbReference>
<name>A0A9D1RMN2_9CORY</name>
<dbReference type="InterPro" id="IPR029055">
    <property type="entry name" value="Ntn_hydrolases_N"/>
</dbReference>
<dbReference type="Proteomes" id="UP000824190">
    <property type="component" value="Unassembled WGS sequence"/>
</dbReference>
<protein>
    <submittedName>
        <fullName evidence="6">Gamma-glutamyltransferase</fullName>
        <ecNumber evidence="6">2.3.2.2</ecNumber>
    </submittedName>
</protein>
<keyword evidence="5" id="KW-0732">Signal</keyword>
<proteinExistence type="inferred from homology"/>